<gene>
    <name evidence="9" type="ORF">Loak_0778</name>
</gene>
<evidence type="ECO:0000256" key="8">
    <source>
        <dbReference type="SAM" id="Phobius"/>
    </source>
</evidence>
<keyword evidence="6 8" id="KW-1133">Transmembrane helix</keyword>
<dbReference type="GO" id="GO:0005886">
    <property type="term" value="C:plasma membrane"/>
    <property type="evidence" value="ECO:0007669"/>
    <property type="project" value="UniProtKB-SubCell"/>
</dbReference>
<feature type="transmembrane region" description="Helical" evidence="8">
    <location>
        <begin position="338"/>
        <end position="357"/>
    </location>
</feature>
<dbReference type="SUPFAM" id="SSF82866">
    <property type="entry name" value="Multidrug efflux transporter AcrB transmembrane domain"/>
    <property type="match status" value="2"/>
</dbReference>
<feature type="transmembrane region" description="Helical" evidence="8">
    <location>
        <begin position="920"/>
        <end position="943"/>
    </location>
</feature>
<dbReference type="NCBIfam" id="TIGR00914">
    <property type="entry name" value="2A0601"/>
    <property type="match status" value="1"/>
</dbReference>
<dbReference type="Gene3D" id="3.30.70.1430">
    <property type="entry name" value="Multidrug efflux transporter AcrB pore domain"/>
    <property type="match status" value="2"/>
</dbReference>
<feature type="transmembrane region" description="Helical" evidence="8">
    <location>
        <begin position="480"/>
        <end position="500"/>
    </location>
</feature>
<name>A0A0W0X5S2_9GAMM</name>
<dbReference type="PATRIC" id="fig|29423.5.peg.811"/>
<dbReference type="SUPFAM" id="SSF82693">
    <property type="entry name" value="Multidrug efflux transporter AcrB pore domain, PN1, PN2, PC1 and PC2 subdomains"/>
    <property type="match status" value="2"/>
</dbReference>
<feature type="transmembrane region" description="Helical" evidence="8">
    <location>
        <begin position="1005"/>
        <end position="1031"/>
    </location>
</feature>
<dbReference type="InterPro" id="IPR027463">
    <property type="entry name" value="AcrB_DN_DC_subdom"/>
</dbReference>
<evidence type="ECO:0000256" key="6">
    <source>
        <dbReference type="ARBA" id="ARBA00022989"/>
    </source>
</evidence>
<dbReference type="EMBL" id="LNYP01000011">
    <property type="protein sequence ID" value="KTD39849.1"/>
    <property type="molecule type" value="Genomic_DNA"/>
</dbReference>
<feature type="transmembrane region" description="Helical" evidence="8">
    <location>
        <begin position="892"/>
        <end position="913"/>
    </location>
</feature>
<dbReference type="RefSeq" id="WP_025385524.1">
    <property type="nucleotide sequence ID" value="NZ_LCUA01000035.1"/>
</dbReference>
<dbReference type="GO" id="GO:0042910">
    <property type="term" value="F:xenobiotic transmembrane transporter activity"/>
    <property type="evidence" value="ECO:0007669"/>
    <property type="project" value="TreeGrafter"/>
</dbReference>
<dbReference type="AlphaFoldDB" id="A0A0W0X5S2"/>
<comment type="caution">
    <text evidence="9">The sequence shown here is derived from an EMBL/GenBank/DDBJ whole genome shotgun (WGS) entry which is preliminary data.</text>
</comment>
<evidence type="ECO:0000256" key="5">
    <source>
        <dbReference type="ARBA" id="ARBA00022692"/>
    </source>
</evidence>
<dbReference type="GO" id="GO:0008324">
    <property type="term" value="F:monoatomic cation transmembrane transporter activity"/>
    <property type="evidence" value="ECO:0007669"/>
    <property type="project" value="InterPro"/>
</dbReference>
<dbReference type="Proteomes" id="UP000054858">
    <property type="component" value="Unassembled WGS sequence"/>
</dbReference>
<dbReference type="Gene3D" id="3.30.70.1320">
    <property type="entry name" value="Multidrug efflux transporter AcrB pore domain like"/>
    <property type="match status" value="1"/>
</dbReference>
<keyword evidence="3" id="KW-0813">Transport</keyword>
<sequence>MVEWIIEFCARNRFIVLLFVLGFSFMGYIALKNTRMDALPDISDTQVIVYTTWMGRSPDLMEDQVTYPIVTALLSAPKVVAVRGFSDFGFSYVYIIFEDGTDIYWARSRVLEYMSQLAGKLPEGVTPQLGPDATPVGWIYQYALVDENGKHNLAELRTFQDWYLRYWLRAIPGVSEVASVGGFVRQYQVNLDPVKVLAYNLSVPDIIEKIRMSNNDTGGRVIEFSGVEYMIRGRGYIKSTDDIEKIAVGTNANGTPILLRDVASVQLGSDMRRGVVDLNGQGETVGGIVIMRFGEDVLQVIGRIKDKLKELASAIPEGIKMVTVYDRSHLINEAISTANWNLIEELVVVGLLIIVFLGHFRSALIPIITLPLAILISFIPIYFFKIGLNIMSIGGIIVAIGDMVDAAIIMVDNAHKRLADWEAKGSPGDRTQVLIDSAKEVGPAIFSSLLVIAISFMPVFTLEAQEGRLFSPLAYTKNLAIFMSALLAITLIPVLLPLLVRGRIIPEQKHPITRLMQKMYAPVLKSALKHRNVVIGLAVVAALSTVPLYKLIGSEFMPPLYEGTILYMPVTLPGISVTEASSLLQEMDKKLKAFPEVAHVFGKTGRAETSTDPSPFSMMEVIVELKPKEFWRKGVTYESLVKEMDEALQFPGVSNAWTMPIKARNDMLTTGIRTAVGIKVFGPDIKKIEAIGKEIEMVAKEVKGTSTVYAERVAGGYFLDFQINRDQLARYGLTIMDVNRIIESAVGGENIATTIEGRERYPINVRYLRELRDDPDKLNRILVKSPSGAEVPIAQLVTLSFRSGPAMIRDENAMLAGYVFIDISNRDIGGYVEELKQAVKAKVKLPPGYTLAWSGQYEFMQRVYERLKIFVPLTLAIIFVLFYFTFRTITETLMVMLGVPFALFGGFLLLYLLGYNMSIAVWVGMIALAGVAAETSAVMLAYLDSDYNSQKEKGLLKTLPDLIQMVQQCAVSRIRPMVMAGLANILGLLPVMWATGIGADVMKRLAAPMVGGVFSALLLTLIVIPVVYVMWRWHSELKEQTIQEIK</sequence>
<dbReference type="PRINTS" id="PR00702">
    <property type="entry name" value="ACRIFLAVINRP"/>
</dbReference>
<keyword evidence="7 8" id="KW-0472">Membrane</keyword>
<keyword evidence="5 8" id="KW-0812">Transmembrane</keyword>
<dbReference type="Gene3D" id="3.30.70.1440">
    <property type="entry name" value="Multidrug efflux transporter AcrB pore domain"/>
    <property type="match status" value="1"/>
</dbReference>
<feature type="transmembrane region" description="Helical" evidence="8">
    <location>
        <begin position="390"/>
        <end position="411"/>
    </location>
</feature>
<evidence type="ECO:0000313" key="9">
    <source>
        <dbReference type="EMBL" id="KTD39849.1"/>
    </source>
</evidence>
<proteinExistence type="inferred from homology"/>
<feature type="transmembrane region" description="Helical" evidence="8">
    <location>
        <begin position="533"/>
        <end position="552"/>
    </location>
</feature>
<protein>
    <submittedName>
        <fullName evidence="9">Chemiosmotic efflux system B protein A</fullName>
    </submittedName>
</protein>
<dbReference type="InterPro" id="IPR001036">
    <property type="entry name" value="Acrflvin-R"/>
</dbReference>
<evidence type="ECO:0000256" key="1">
    <source>
        <dbReference type="ARBA" id="ARBA00004651"/>
    </source>
</evidence>
<evidence type="ECO:0000256" key="3">
    <source>
        <dbReference type="ARBA" id="ARBA00022448"/>
    </source>
</evidence>
<feature type="transmembrane region" description="Helical" evidence="8">
    <location>
        <begin position="12"/>
        <end position="31"/>
    </location>
</feature>
<accession>A0A0W0X5S2</accession>
<feature type="transmembrane region" description="Helical" evidence="8">
    <location>
        <begin position="441"/>
        <end position="460"/>
    </location>
</feature>
<evidence type="ECO:0000313" key="10">
    <source>
        <dbReference type="Proteomes" id="UP000054858"/>
    </source>
</evidence>
<keyword evidence="4" id="KW-1003">Cell membrane</keyword>
<dbReference type="SUPFAM" id="SSF82714">
    <property type="entry name" value="Multidrug efflux transporter AcrB TolC docking domain, DN and DC subdomains"/>
    <property type="match status" value="2"/>
</dbReference>
<dbReference type="Gene3D" id="1.20.1640.10">
    <property type="entry name" value="Multidrug efflux transporter AcrB transmembrane domain"/>
    <property type="match status" value="2"/>
</dbReference>
<evidence type="ECO:0000256" key="2">
    <source>
        <dbReference type="ARBA" id="ARBA00010942"/>
    </source>
</evidence>
<dbReference type="Gene3D" id="3.30.2090.10">
    <property type="entry name" value="Multidrug efflux transporter AcrB TolC docking domain, DN and DC subdomains"/>
    <property type="match status" value="2"/>
</dbReference>
<dbReference type="PANTHER" id="PTHR32063:SF19">
    <property type="entry name" value="CATION EFFLUX SYSTEM PROTEIN CUSA"/>
    <property type="match status" value="1"/>
</dbReference>
<comment type="subcellular location">
    <subcellularLocation>
        <location evidence="1">Cell membrane</location>
        <topology evidence="1">Multi-pass membrane protein</topology>
    </subcellularLocation>
</comment>
<dbReference type="PANTHER" id="PTHR32063">
    <property type="match status" value="1"/>
</dbReference>
<feature type="transmembrane region" description="Helical" evidence="8">
    <location>
        <begin position="869"/>
        <end position="886"/>
    </location>
</feature>
<comment type="similarity">
    <text evidence="2">Belongs to the resistance-nodulation-cell division (RND) (TC 2.A.6) family.</text>
</comment>
<evidence type="ECO:0000256" key="4">
    <source>
        <dbReference type="ARBA" id="ARBA00022475"/>
    </source>
</evidence>
<dbReference type="Pfam" id="PF00873">
    <property type="entry name" value="ACR_tran"/>
    <property type="match status" value="1"/>
</dbReference>
<reference evidence="9 10" key="1">
    <citation type="submission" date="2015-11" db="EMBL/GenBank/DDBJ databases">
        <title>Genomic analysis of 38 Legionella species identifies large and diverse effector repertoires.</title>
        <authorList>
            <person name="Burstein D."/>
            <person name="Amaro F."/>
            <person name="Zusman T."/>
            <person name="Lifshitz Z."/>
            <person name="Cohen O."/>
            <person name="Gilbert J.A."/>
            <person name="Pupko T."/>
            <person name="Shuman H.A."/>
            <person name="Segal G."/>
        </authorList>
    </citation>
    <scope>NUCLEOTIDE SEQUENCE [LARGE SCALE GENOMIC DNA]</scope>
    <source>
        <strain evidence="9 10">Oak Ridge-10</strain>
    </source>
</reference>
<organism evidence="9 10">
    <name type="scientific">Legionella oakridgensis</name>
    <dbReference type="NCBI Taxonomy" id="29423"/>
    <lineage>
        <taxon>Bacteria</taxon>
        <taxon>Pseudomonadati</taxon>
        <taxon>Pseudomonadota</taxon>
        <taxon>Gammaproteobacteria</taxon>
        <taxon>Legionellales</taxon>
        <taxon>Legionellaceae</taxon>
        <taxon>Legionella</taxon>
    </lineage>
</organism>
<feature type="transmembrane region" description="Helical" evidence="8">
    <location>
        <begin position="974"/>
        <end position="993"/>
    </location>
</feature>
<evidence type="ECO:0000256" key="7">
    <source>
        <dbReference type="ARBA" id="ARBA00023136"/>
    </source>
</evidence>
<feature type="transmembrane region" description="Helical" evidence="8">
    <location>
        <begin position="364"/>
        <end position="384"/>
    </location>
</feature>
<dbReference type="InterPro" id="IPR004763">
    <property type="entry name" value="CusA-like"/>
</dbReference>